<evidence type="ECO:0000256" key="3">
    <source>
        <dbReference type="ARBA" id="ARBA00022679"/>
    </source>
</evidence>
<dbReference type="InterPro" id="IPR020806">
    <property type="entry name" value="PKS_PP-bd"/>
</dbReference>
<evidence type="ECO:0000256" key="2">
    <source>
        <dbReference type="ARBA" id="ARBA00022553"/>
    </source>
</evidence>
<dbReference type="PROSITE" id="PS00606">
    <property type="entry name" value="KS3_1"/>
    <property type="match status" value="1"/>
</dbReference>
<dbReference type="PRINTS" id="PR00081">
    <property type="entry name" value="GDHRDH"/>
</dbReference>
<dbReference type="InterPro" id="IPR020841">
    <property type="entry name" value="PKS_Beta-ketoAc_synthase_dom"/>
</dbReference>
<dbReference type="SUPFAM" id="SSF55048">
    <property type="entry name" value="Probable ACP-binding domain of malonyl-CoA ACP transacylase"/>
    <property type="match status" value="1"/>
</dbReference>
<dbReference type="Pfam" id="PF00550">
    <property type="entry name" value="PP-binding"/>
    <property type="match status" value="1"/>
</dbReference>
<dbReference type="InterPro" id="IPR013968">
    <property type="entry name" value="PKS_KR"/>
</dbReference>
<dbReference type="InterPro" id="IPR036291">
    <property type="entry name" value="NAD(P)-bd_dom_sf"/>
</dbReference>
<dbReference type="Gene3D" id="3.30.70.250">
    <property type="entry name" value="Malonyl-CoA ACP transacylase, ACP-binding"/>
    <property type="match status" value="1"/>
</dbReference>
<proteinExistence type="predicted"/>
<feature type="domain" description="Carrier" evidence="4">
    <location>
        <begin position="1401"/>
        <end position="1476"/>
    </location>
</feature>
<dbReference type="SUPFAM" id="SSF52151">
    <property type="entry name" value="FabD/lysophospholipase-like"/>
    <property type="match status" value="1"/>
</dbReference>
<dbReference type="CDD" id="cd08953">
    <property type="entry name" value="KR_2_SDR_x"/>
    <property type="match status" value="1"/>
</dbReference>
<dbReference type="InterPro" id="IPR032821">
    <property type="entry name" value="PKS_assoc"/>
</dbReference>
<evidence type="ECO:0000259" key="4">
    <source>
        <dbReference type="PROSITE" id="PS50075"/>
    </source>
</evidence>
<dbReference type="Gene3D" id="1.10.1200.10">
    <property type="entry name" value="ACP-like"/>
    <property type="match status" value="1"/>
</dbReference>
<dbReference type="InterPro" id="IPR006162">
    <property type="entry name" value="Ppantetheine_attach_site"/>
</dbReference>
<keyword evidence="2" id="KW-0597">Phosphoprotein</keyword>
<dbReference type="InterPro" id="IPR018201">
    <property type="entry name" value="Ketoacyl_synth_AS"/>
</dbReference>
<dbReference type="InterPro" id="IPR050091">
    <property type="entry name" value="PKS_NRPS_Biosynth_Enz"/>
</dbReference>
<dbReference type="Pfam" id="PF00698">
    <property type="entry name" value="Acyl_transf_1"/>
    <property type="match status" value="1"/>
</dbReference>
<dbReference type="CDD" id="cd00833">
    <property type="entry name" value="PKS"/>
    <property type="match status" value="1"/>
</dbReference>
<dbReference type="SMART" id="SM00825">
    <property type="entry name" value="PKS_KS"/>
    <property type="match status" value="1"/>
</dbReference>
<dbReference type="InterPro" id="IPR001227">
    <property type="entry name" value="Ac_transferase_dom_sf"/>
</dbReference>
<dbReference type="InterPro" id="IPR014031">
    <property type="entry name" value="Ketoacyl_synth_C"/>
</dbReference>
<dbReference type="InterPro" id="IPR016036">
    <property type="entry name" value="Malonyl_transacylase_ACP-bd"/>
</dbReference>
<dbReference type="SUPFAM" id="SSF51735">
    <property type="entry name" value="NAD(P)-binding Rossmann-fold domains"/>
    <property type="match status" value="2"/>
</dbReference>
<dbReference type="PROSITE" id="PS00012">
    <property type="entry name" value="PHOSPHOPANTETHEINE"/>
    <property type="match status" value="1"/>
</dbReference>
<dbReference type="InterPro" id="IPR036736">
    <property type="entry name" value="ACP-like_sf"/>
</dbReference>
<dbReference type="PROSITE" id="PS50075">
    <property type="entry name" value="CARRIER"/>
    <property type="match status" value="1"/>
</dbReference>
<keyword evidence="1" id="KW-0596">Phosphopantetheine</keyword>
<dbReference type="PROSITE" id="PS52004">
    <property type="entry name" value="KS3_2"/>
    <property type="match status" value="1"/>
</dbReference>
<evidence type="ECO:0000259" key="5">
    <source>
        <dbReference type="PROSITE" id="PS52004"/>
    </source>
</evidence>
<dbReference type="InterPro" id="IPR057326">
    <property type="entry name" value="KR_dom"/>
</dbReference>
<dbReference type="Pfam" id="PF08659">
    <property type="entry name" value="KR"/>
    <property type="match status" value="1"/>
</dbReference>
<dbReference type="InterPro" id="IPR014030">
    <property type="entry name" value="Ketoacyl_synth_N"/>
</dbReference>
<dbReference type="InterPro" id="IPR002347">
    <property type="entry name" value="SDR_fam"/>
</dbReference>
<gene>
    <name evidence="6" type="ORF">ACG0Z6_12695</name>
</gene>
<dbReference type="SUPFAM" id="SSF47336">
    <property type="entry name" value="ACP-like"/>
    <property type="match status" value="1"/>
</dbReference>
<comment type="caution">
    <text evidence="6">The sequence shown here is derived from an EMBL/GenBank/DDBJ whole genome shotgun (WGS) entry which is preliminary data.</text>
</comment>
<reference evidence="6 7" key="1">
    <citation type="submission" date="2024-08" db="EMBL/GenBank/DDBJ databases">
        <authorList>
            <person name="Lu H."/>
        </authorList>
    </citation>
    <scope>NUCLEOTIDE SEQUENCE [LARGE SCALE GENOMIC DNA]</scope>
    <source>
        <strain evidence="6 7">BYS180W</strain>
    </source>
</reference>
<dbReference type="PANTHER" id="PTHR43775:SF51">
    <property type="entry name" value="INACTIVE PHENOLPHTHIOCEROL SYNTHESIS POLYKETIDE SYNTHASE TYPE I PKS1-RELATED"/>
    <property type="match status" value="1"/>
</dbReference>
<dbReference type="RefSeq" id="WP_394461968.1">
    <property type="nucleotide sequence ID" value="NZ_JBIGHZ010000005.1"/>
</dbReference>
<protein>
    <submittedName>
        <fullName evidence="6">SDR family NAD(P)-dependent oxidoreductase</fullName>
    </submittedName>
</protein>
<evidence type="ECO:0000313" key="7">
    <source>
        <dbReference type="Proteomes" id="UP001606099"/>
    </source>
</evidence>
<keyword evidence="3" id="KW-0808">Transferase</keyword>
<name>A0ABW7FXQ4_9BURK</name>
<evidence type="ECO:0000256" key="1">
    <source>
        <dbReference type="ARBA" id="ARBA00022450"/>
    </source>
</evidence>
<dbReference type="Pfam" id="PF02801">
    <property type="entry name" value="Ketoacyl-synt_C"/>
    <property type="match status" value="1"/>
</dbReference>
<dbReference type="Pfam" id="PF16197">
    <property type="entry name" value="KAsynt_C_assoc"/>
    <property type="match status" value="1"/>
</dbReference>
<dbReference type="Gene3D" id="3.30.70.3290">
    <property type="match status" value="1"/>
</dbReference>
<dbReference type="SUPFAM" id="SSF53901">
    <property type="entry name" value="Thiolase-like"/>
    <property type="match status" value="1"/>
</dbReference>
<dbReference type="InterPro" id="IPR009081">
    <property type="entry name" value="PP-bd_ACP"/>
</dbReference>
<dbReference type="InterPro" id="IPR016035">
    <property type="entry name" value="Acyl_Trfase/lysoPLipase"/>
</dbReference>
<dbReference type="InterPro" id="IPR016039">
    <property type="entry name" value="Thiolase-like"/>
</dbReference>
<dbReference type="Pfam" id="PF00109">
    <property type="entry name" value="ketoacyl-synt"/>
    <property type="match status" value="1"/>
</dbReference>
<dbReference type="Proteomes" id="UP001606099">
    <property type="component" value="Unassembled WGS sequence"/>
</dbReference>
<dbReference type="SMART" id="SM00827">
    <property type="entry name" value="PKS_AT"/>
    <property type="match status" value="1"/>
</dbReference>
<dbReference type="SMART" id="SM00823">
    <property type="entry name" value="PKS_PP"/>
    <property type="match status" value="1"/>
</dbReference>
<accession>A0ABW7FXQ4</accession>
<organism evidence="6 7">
    <name type="scientific">Roseateles rivi</name>
    <dbReference type="NCBI Taxonomy" id="3299028"/>
    <lineage>
        <taxon>Bacteria</taxon>
        <taxon>Pseudomonadati</taxon>
        <taxon>Pseudomonadota</taxon>
        <taxon>Betaproteobacteria</taxon>
        <taxon>Burkholderiales</taxon>
        <taxon>Sphaerotilaceae</taxon>
        <taxon>Roseateles</taxon>
    </lineage>
</organism>
<dbReference type="Gene3D" id="3.40.366.10">
    <property type="entry name" value="Malonyl-Coenzyme A Acyl Carrier Protein, domain 2"/>
    <property type="match status" value="1"/>
</dbReference>
<feature type="domain" description="Ketosynthase family 3 (KS3)" evidence="5">
    <location>
        <begin position="10"/>
        <end position="437"/>
    </location>
</feature>
<dbReference type="Gene3D" id="3.40.50.720">
    <property type="entry name" value="NAD(P)-binding Rossmann-like Domain"/>
    <property type="match status" value="1"/>
</dbReference>
<dbReference type="PANTHER" id="PTHR43775">
    <property type="entry name" value="FATTY ACID SYNTHASE"/>
    <property type="match status" value="1"/>
</dbReference>
<dbReference type="InterPro" id="IPR014043">
    <property type="entry name" value="Acyl_transferase_dom"/>
</dbReference>
<dbReference type="SMART" id="SM00822">
    <property type="entry name" value="PKS_KR"/>
    <property type="match status" value="1"/>
</dbReference>
<dbReference type="Gene3D" id="3.40.47.10">
    <property type="match status" value="1"/>
</dbReference>
<keyword evidence="7" id="KW-1185">Reference proteome</keyword>
<dbReference type="EMBL" id="JBIGHZ010000005">
    <property type="protein sequence ID" value="MFG6449091.1"/>
    <property type="molecule type" value="Genomic_DNA"/>
</dbReference>
<sequence>MSYSLQDRTGAEIAIVGMAGRFPGADNVDAFWRNLQAGLESVTRFDAEELRRQGVDAALLDDPNYVKAGVLLEGLDRFDAGFFGYSPREAQQFDPQHRLFLETAWEALEHAGYGEPATNPLTGIYAGCGANLYLMRHLLPSLDWRGGDISALLGLMNGNDQDSLVSRVAFKFDLRGPSLAVQTACSTSLAAVHLACRGLLNHEADLALAGGVWLNLLQQGGYLHQPGAILSPDGHCRAFDERAAGTLIGSGVGVVVLKRLDEALADGDTIHAVIKGSALNNDGAAKVGFAAPSVDGQTEVIVAAHSMAQVPSDAIGYVEAHGTGTTLGDPIEVAALTQAFRRGSERRGYCALGSLKTNVGHLDAAAGVAGLIKAASAVRDGVLPPSLNFERPNPQIDFAGSPFYVNTQSKPWPKGARYAGVSSFGMGGTNVHVVLEQAPPMELVVAEDIGLQVLQLSARSSASLAAARRRLSERLGEESPPGLTDIAYTLRAGRRHFEHRAALIARDLSEARTALDGASANELFEGRVLSEQPTVAFLFPGQGAQHPDMGRALYEREPVFRAAVDEACDKLCEPLGLDLRSLLFPAASNAVEAAERLQQTALTQPALFVIEHAMAKLWMRWGLAPDAMLGHSIGEYVAACVAGVFDLDAALAIVALRGKLLQATEPGAMLAVSLSEAELAAFELAGCDLAAVNADALCVLAGSTDAIAAAQVLIEARGAAVRRLHVSHAFHSVLVEPMLAEFEQHLARVRLSAPRIPFVSNVTGRWITPEEACSPAYWVKHLRGTVRFAAGLSELLAKPDRALLEVGPGETLSGLARRHPLAGSARPIVASQCHPQRAALNADQPARCIARLWVAGVAVDRYPHSPGRRVPLPTYPFERQSYWIEAPSAARGARAAAPLAPVSLKRRLPIDAWFHQPVWKRVPLPRHVQRPACAGAVLLLGPAEGVCAALRVELAARGLKVVHAAASSSKDEVEVLLREVEREHGTLAAICHLGSLNRGTPPPEAMQERGLHSLIALAQALDAVSVSAVQPLTITVVSDGLEDVTGAEVLRPEKATLHGPCKVIPQEYPQLACRLIDIVAPAARSDAERALARQIALEIEGGTGVELVAYRGAHRWIRDYEPLLGHPGNDSGGDVPLRKHGVYLITGGLGGIGLAFARHLALNWQARLVLVGRGAPDDAQRAELSAFEAAGAEVLALQADVADERGLRETLAVARAHFGAIDGAIHAAGVAGGGRIAQRDRAAIERVLAPKLDGTLNLLDALGDDAADFVLLCSSLTAATGGFGQVDYCAANCALEAIAQRAARDGRRRAIAVAWDAWRDVGMAASQRLPDGFGIDPAEAGELLERVLAVAPSAQLVVSTIDLEQQFAQSASTLDASELLADPIAPRARHPRPALPTPYAAPQSELEEGLAALWGEFLGIDSIGAEDHFFELGGDSLLAIQLVARLRSLYGVQLHPAEFFKTPTIAALAATVELRLIEAIEHEEAAKGAAV</sequence>
<evidence type="ECO:0000313" key="6">
    <source>
        <dbReference type="EMBL" id="MFG6449091.1"/>
    </source>
</evidence>